<sequence length="144" mass="16442">MSGRLGIRTVGMDPCSFFQRFGGFSGRDGDNQLLHQDWNCVHNFGSTHGEDTRNCRCRTVYHGVISGLESRNRRVDFEHMVIGIAICLSFKACGIYSCILLRYTTEQNIFFLSGMLLYLLENCSRSYIENCWCSVIVMGEFLLL</sequence>
<keyword evidence="1" id="KW-0812">Transmembrane</keyword>
<keyword evidence="1" id="KW-1133">Transmembrane helix</keyword>
<keyword evidence="1" id="KW-0472">Membrane</keyword>
<evidence type="ECO:0000313" key="2">
    <source>
        <dbReference type="EMBL" id="CAK9269728.1"/>
    </source>
</evidence>
<proteinExistence type="predicted"/>
<organism evidence="2 3">
    <name type="scientific">Sphagnum jensenii</name>
    <dbReference type="NCBI Taxonomy" id="128206"/>
    <lineage>
        <taxon>Eukaryota</taxon>
        <taxon>Viridiplantae</taxon>
        <taxon>Streptophyta</taxon>
        <taxon>Embryophyta</taxon>
        <taxon>Bryophyta</taxon>
        <taxon>Sphagnophytina</taxon>
        <taxon>Sphagnopsida</taxon>
        <taxon>Sphagnales</taxon>
        <taxon>Sphagnaceae</taxon>
        <taxon>Sphagnum</taxon>
    </lineage>
</organism>
<evidence type="ECO:0000313" key="3">
    <source>
        <dbReference type="Proteomes" id="UP001497444"/>
    </source>
</evidence>
<name>A0ABP0WVR5_9BRYO</name>
<feature type="transmembrane region" description="Helical" evidence="1">
    <location>
        <begin position="80"/>
        <end position="103"/>
    </location>
</feature>
<protein>
    <submittedName>
        <fullName evidence="2">Uncharacterized protein</fullName>
    </submittedName>
</protein>
<dbReference type="Proteomes" id="UP001497444">
    <property type="component" value="Chromosome 2"/>
</dbReference>
<dbReference type="EMBL" id="OZ020097">
    <property type="protein sequence ID" value="CAK9269728.1"/>
    <property type="molecule type" value="Genomic_DNA"/>
</dbReference>
<reference evidence="2 3" key="1">
    <citation type="submission" date="2024-02" db="EMBL/GenBank/DDBJ databases">
        <authorList>
            <consortium name="ELIXIR-Norway"/>
            <consortium name="Elixir Norway"/>
        </authorList>
    </citation>
    <scope>NUCLEOTIDE SEQUENCE [LARGE SCALE GENOMIC DNA]</scope>
</reference>
<keyword evidence="3" id="KW-1185">Reference proteome</keyword>
<gene>
    <name evidence="2" type="ORF">CSSPJE1EN1_LOCUS15206</name>
</gene>
<evidence type="ECO:0000256" key="1">
    <source>
        <dbReference type="SAM" id="Phobius"/>
    </source>
</evidence>
<accession>A0ABP0WVR5</accession>